<dbReference type="GO" id="GO:0005576">
    <property type="term" value="C:extracellular region"/>
    <property type="evidence" value="ECO:0007669"/>
    <property type="project" value="UniProtKB-SubCell"/>
</dbReference>
<dbReference type="GO" id="GO:0005509">
    <property type="term" value="F:calcium ion binding"/>
    <property type="evidence" value="ECO:0007669"/>
    <property type="project" value="InterPro"/>
</dbReference>
<dbReference type="PROSITE" id="PS00330">
    <property type="entry name" value="HEMOLYSIN_CALCIUM"/>
    <property type="match status" value="6"/>
</dbReference>
<dbReference type="PANTHER" id="PTHR38340">
    <property type="entry name" value="S-LAYER PROTEIN"/>
    <property type="match status" value="1"/>
</dbReference>
<dbReference type="Pfam" id="PF17963">
    <property type="entry name" value="Big_9"/>
    <property type="match status" value="1"/>
</dbReference>
<feature type="compositionally biased region" description="Gly residues" evidence="3">
    <location>
        <begin position="837"/>
        <end position="848"/>
    </location>
</feature>
<evidence type="ECO:0000256" key="2">
    <source>
        <dbReference type="ARBA" id="ARBA00022525"/>
    </source>
</evidence>
<evidence type="ECO:0000313" key="4">
    <source>
        <dbReference type="EMBL" id="AWB23127.1"/>
    </source>
</evidence>
<dbReference type="Proteomes" id="UP000244755">
    <property type="component" value="Chromosome 1"/>
</dbReference>
<dbReference type="InterPro" id="IPR050557">
    <property type="entry name" value="RTX_toxin/Mannuronan_C5-epim"/>
</dbReference>
<evidence type="ECO:0008006" key="6">
    <source>
        <dbReference type="Google" id="ProtNLM"/>
    </source>
</evidence>
<evidence type="ECO:0000313" key="5">
    <source>
        <dbReference type="Proteomes" id="UP000244755"/>
    </source>
</evidence>
<keyword evidence="2" id="KW-0964">Secreted</keyword>
<keyword evidence="5" id="KW-1185">Reference proteome</keyword>
<reference evidence="4 5" key="1">
    <citation type="submission" date="2018-04" db="EMBL/GenBank/DDBJ databases">
        <title>Methylobacterium sp. PR1016A genome.</title>
        <authorList>
            <person name="Park W."/>
        </authorList>
    </citation>
    <scope>NUCLEOTIDE SEQUENCE [LARGE SCALE GENOMIC DNA]</scope>
    <source>
        <strain evidence="4 5">PR1016A</strain>
    </source>
</reference>
<dbReference type="Gene3D" id="2.150.10.10">
    <property type="entry name" value="Serralysin-like metalloprotease, C-terminal"/>
    <property type="match status" value="4"/>
</dbReference>
<dbReference type="EMBL" id="CP028843">
    <property type="protein sequence ID" value="AWB23127.1"/>
    <property type="molecule type" value="Genomic_DNA"/>
</dbReference>
<dbReference type="InterPro" id="IPR018511">
    <property type="entry name" value="Hemolysin-typ_Ca-bd_CS"/>
</dbReference>
<dbReference type="KEGG" id="mee:DA075_21320"/>
<proteinExistence type="predicted"/>
<dbReference type="InterPro" id="IPR011049">
    <property type="entry name" value="Serralysin-like_metalloprot_C"/>
</dbReference>
<dbReference type="SUPFAM" id="SSF51120">
    <property type="entry name" value="beta-Roll"/>
    <property type="match status" value="4"/>
</dbReference>
<organism evidence="4 5">
    <name type="scientific">Methylobacterium currus</name>
    <dbReference type="NCBI Taxonomy" id="2051553"/>
    <lineage>
        <taxon>Bacteria</taxon>
        <taxon>Pseudomonadati</taxon>
        <taxon>Pseudomonadota</taxon>
        <taxon>Alphaproteobacteria</taxon>
        <taxon>Hyphomicrobiales</taxon>
        <taxon>Methylobacteriaceae</taxon>
        <taxon>Methylobacterium</taxon>
    </lineage>
</organism>
<accession>A0A2R4WNK2</accession>
<evidence type="ECO:0000256" key="1">
    <source>
        <dbReference type="ARBA" id="ARBA00004613"/>
    </source>
</evidence>
<sequence length="944" mass="99128">MATNGGDSGGPAACQIGKQEFVTGITSLGSSTSTCFSYLKPVEFYNLMSFATRGDDNVFKSLPPDLIYDSSKGKQKYFRGTKRNAEFLINDSDSTILLGQGSDLVNTGSGTNNLIIAQDAIGFSGTGFTYVVSPGYDTIVGGSSNDRLVILADRLWSQGDKAPELESLSEKSDFMTLKGAMGTGAMTDVRWYGDPPYVMLNDYRDGYIMYHMDYSAGRNDLLIEIEARDHTSHYSHDVTMLWERIIRIVNYHAGDFGLEFVDVPNDGTGPSEIYKDKSARVSPKAESNVINDDTTDEWNGTSSELFDSPHDKYAISGAEIAQRLANLRAIYKDDPTLDLSSQHENELTAAVDETGSADENEHKAFGVLANDRDPDPGDTLSLTSVRLRSATWSSNAPALSDIEKASSIQNQQVSFDPTTQFDYLDPGESCTVVLDYVIEDPAHAWATGHLTLVVNGEAEAPIRGTEGDDTLTGNDGSDDISGLAGNDRLDGGRGNDTLDGGLGVDTMTGGIGNDVYIVDDVSDVVVEDDSLGTDEVRTGLAAYTLGDNVENLTYTGASDFSGTGNDLDNVLTGGSGNDTLRGGDGRDWLIGGAGADLLDGGYGFNTADYLSSTRGIALDLANPADSTGDAAGDVLVSIDRFNLTNYDDRFVGTAGSDIVYGYAGNDTLLGGDGDDRLVGGVGADVLDGGSGVDIADFGGATASVVIDLLHPDDSAGEAAGDAFISIETYVLSQHDDRFVGSSANETIDGQAGDDTLFGGDGDDWLIGGDGPDSLDGGAGYDTASYDSSPVPVMIDRLNPENNTWEAEGDTFANIEAFQLTSFDDVFRGGSDAEAVSGGSGNDTLGGGGGDDRLDGGWDDDVLTGGAGSDTFAFAGRRFGHDVVTDFTAGDVIEVSTSAFASFADVQAQMSQTGSDTLIQLDSINAVTLAGVTASNLTSADFRFV</sequence>
<dbReference type="AlphaFoldDB" id="A0A2R4WNK2"/>
<dbReference type="InterPro" id="IPR001343">
    <property type="entry name" value="Hemolysn_Ca-bd"/>
</dbReference>
<dbReference type="Pfam" id="PF00353">
    <property type="entry name" value="HemolysinCabind"/>
    <property type="match status" value="6"/>
</dbReference>
<dbReference type="PRINTS" id="PR00313">
    <property type="entry name" value="CABNDNGRPT"/>
</dbReference>
<name>A0A2R4WNK2_9HYPH</name>
<protein>
    <recommendedName>
        <fullName evidence="6">Calcium-binding protein</fullName>
    </recommendedName>
</protein>
<comment type="subcellular location">
    <subcellularLocation>
        <location evidence="1">Secreted</location>
    </subcellularLocation>
</comment>
<gene>
    <name evidence="4" type="ORF">DA075_21320</name>
</gene>
<evidence type="ECO:0000256" key="3">
    <source>
        <dbReference type="SAM" id="MobiDB-lite"/>
    </source>
</evidence>
<dbReference type="PANTHER" id="PTHR38340:SF1">
    <property type="entry name" value="S-LAYER PROTEIN"/>
    <property type="match status" value="1"/>
</dbReference>
<feature type="region of interest" description="Disordered" evidence="3">
    <location>
        <begin position="830"/>
        <end position="856"/>
    </location>
</feature>